<dbReference type="InParanoid" id="A0A0C3BFQ7"/>
<organism evidence="1 2">
    <name type="scientific">Piloderma croceum (strain F 1598)</name>
    <dbReference type="NCBI Taxonomy" id="765440"/>
    <lineage>
        <taxon>Eukaryota</taxon>
        <taxon>Fungi</taxon>
        <taxon>Dikarya</taxon>
        <taxon>Basidiomycota</taxon>
        <taxon>Agaricomycotina</taxon>
        <taxon>Agaricomycetes</taxon>
        <taxon>Agaricomycetidae</taxon>
        <taxon>Atheliales</taxon>
        <taxon>Atheliaceae</taxon>
        <taxon>Piloderma</taxon>
    </lineage>
</organism>
<dbReference type="Proteomes" id="UP000054166">
    <property type="component" value="Unassembled WGS sequence"/>
</dbReference>
<protein>
    <submittedName>
        <fullName evidence="1">Uncharacterized protein</fullName>
    </submittedName>
</protein>
<gene>
    <name evidence="1" type="ORF">PILCRDRAFT_656102</name>
</gene>
<dbReference type="AlphaFoldDB" id="A0A0C3BFQ7"/>
<keyword evidence="2" id="KW-1185">Reference proteome</keyword>
<evidence type="ECO:0000313" key="2">
    <source>
        <dbReference type="Proteomes" id="UP000054166"/>
    </source>
</evidence>
<dbReference type="HOGENOM" id="CLU_1917853_0_0_1"/>
<accession>A0A0C3BFQ7</accession>
<evidence type="ECO:0000313" key="1">
    <source>
        <dbReference type="EMBL" id="KIM76152.1"/>
    </source>
</evidence>
<reference evidence="2" key="2">
    <citation type="submission" date="2015-01" db="EMBL/GenBank/DDBJ databases">
        <title>Evolutionary Origins and Diversification of the Mycorrhizal Mutualists.</title>
        <authorList>
            <consortium name="DOE Joint Genome Institute"/>
            <consortium name="Mycorrhizal Genomics Consortium"/>
            <person name="Kohler A."/>
            <person name="Kuo A."/>
            <person name="Nagy L.G."/>
            <person name="Floudas D."/>
            <person name="Copeland A."/>
            <person name="Barry K.W."/>
            <person name="Cichocki N."/>
            <person name="Veneault-Fourrey C."/>
            <person name="LaButti K."/>
            <person name="Lindquist E.A."/>
            <person name="Lipzen A."/>
            <person name="Lundell T."/>
            <person name="Morin E."/>
            <person name="Murat C."/>
            <person name="Riley R."/>
            <person name="Ohm R."/>
            <person name="Sun H."/>
            <person name="Tunlid A."/>
            <person name="Henrissat B."/>
            <person name="Grigoriev I.V."/>
            <person name="Hibbett D.S."/>
            <person name="Martin F."/>
        </authorList>
    </citation>
    <scope>NUCLEOTIDE SEQUENCE [LARGE SCALE GENOMIC DNA]</scope>
    <source>
        <strain evidence="2">F 1598</strain>
    </source>
</reference>
<reference evidence="1 2" key="1">
    <citation type="submission" date="2014-04" db="EMBL/GenBank/DDBJ databases">
        <authorList>
            <consortium name="DOE Joint Genome Institute"/>
            <person name="Kuo A."/>
            <person name="Tarkka M."/>
            <person name="Buscot F."/>
            <person name="Kohler A."/>
            <person name="Nagy L.G."/>
            <person name="Floudas D."/>
            <person name="Copeland A."/>
            <person name="Barry K.W."/>
            <person name="Cichocki N."/>
            <person name="Veneault-Fourrey C."/>
            <person name="LaButti K."/>
            <person name="Lindquist E.A."/>
            <person name="Lipzen A."/>
            <person name="Lundell T."/>
            <person name="Morin E."/>
            <person name="Murat C."/>
            <person name="Sun H."/>
            <person name="Tunlid A."/>
            <person name="Henrissat B."/>
            <person name="Grigoriev I.V."/>
            <person name="Hibbett D.S."/>
            <person name="Martin F."/>
            <person name="Nordberg H.P."/>
            <person name="Cantor M.N."/>
            <person name="Hua S.X."/>
        </authorList>
    </citation>
    <scope>NUCLEOTIDE SEQUENCE [LARGE SCALE GENOMIC DNA]</scope>
    <source>
        <strain evidence="1 2">F 1598</strain>
    </source>
</reference>
<dbReference type="EMBL" id="KN833038">
    <property type="protein sequence ID" value="KIM76152.1"/>
    <property type="molecule type" value="Genomic_DNA"/>
</dbReference>
<sequence>MTARSPLWIPYKGYVFIEVAVLIRAIVVGPGLEFTDNCPLSLHMSMPSCRNFLMAIAKRTLFLNPESTEGSGPLLPLPRRIRIDFRFSFFAFPISDLRFGYRVNMTFGKSWEYVQYTGFRSHTTIRGLGVKF</sequence>
<name>A0A0C3BFQ7_PILCF</name>
<proteinExistence type="predicted"/>